<feature type="domain" description="NACHT N-terminal Helical" evidence="1">
    <location>
        <begin position="4"/>
        <end position="223"/>
    </location>
</feature>
<protein>
    <submittedName>
        <fullName evidence="2">NACHT domain-containing protein</fullName>
    </submittedName>
</protein>
<gene>
    <name evidence="2" type="ORF">ACFO6V_17865</name>
</gene>
<organism evidence="2 3">
    <name type="scientific">Promicromonospora alba</name>
    <dbReference type="NCBI Taxonomy" id="1616110"/>
    <lineage>
        <taxon>Bacteria</taxon>
        <taxon>Bacillati</taxon>
        <taxon>Actinomycetota</taxon>
        <taxon>Actinomycetes</taxon>
        <taxon>Micrococcales</taxon>
        <taxon>Promicromonosporaceae</taxon>
        <taxon>Promicromonospora</taxon>
    </lineage>
</organism>
<dbReference type="Gene3D" id="3.40.50.300">
    <property type="entry name" value="P-loop containing nucleotide triphosphate hydrolases"/>
    <property type="match status" value="1"/>
</dbReference>
<sequence>MELPIKFESAVRLLAEQDKSLADRLWRWARIIATSVEDPAVALVSAAKELGELKRDVLSLARSALGSKTSSGDDRPPRRDVLLATHSLIVLSSFFETLDERLTRPIPILKLSEREKLTIATESSPSRGTLKSLIEARIPYPDPSTSMDLLADNCEQYFVKLGEMVLRFFSGLEAWNQLSRGAREELVRELSVYIPQRARDRYEHNFARLCSLAPEYLIWTQFRQHSMLLRQIAALDESLQIEQLTESLQRVEAGMAATQRTLQILQNGSGAGRSVNIERLNEINRIAANGPLVPVRDTSGLPVASPSLKDAYQSPMFRVDQHTSDARESDDSWWNERQLRDDFDTFITGYLCHPLSTRAPLLVLGRPGSGKSAWTRVCAATVGEGGMVGIRIALRDVSPELTIQQLIEFQLREDLGRATNWADFLESAQESIPVVLFDGLDEYLLVTGSDEVDFLTRIQDFQVKWESIGHPIIAVVTSRTVVAARSRVPGGTFVLRLESFDEKRIVRWVEAWNVYNTDSYLEAGRDPLSSAAILRQSTLAREPILLLMMALLDAHGPALDAGDRPLARSELYERLLGSFLRREAERSEQRVSSRIEIAVEERFTQLGVASLGMSARGRQGLFHEELAADLERSCMMVSDSYSQVSGDVDAATRLVEAFFFIHESRAHLPSSGSTSQVVGRYYEFVHPTFSEYLLARLVLKQLSVVPIGISDAESLERLEMIFGASCFSAQPEVLNFCSEIAETGATWVDIPFALERAKPILEETAAVTSAAGNPALPRSGQTLQHIAVLSANLVGVTVELTGRVEFDTLVSKASADIWQRMAHLWAAMLPSADWFAFASRYDVVTEQGVISIRRREVALPISRPLEAELAGASILLNQNHVRLLEFVMDLDSSPARDISTAILSDYTDDRAVAQFIVRLAGTEPQNIETLNRELPRLKNAAVRTGLLGRMLRFF</sequence>
<comment type="caution">
    <text evidence="2">The sequence shown here is derived from an EMBL/GenBank/DDBJ whole genome shotgun (WGS) entry which is preliminary data.</text>
</comment>
<dbReference type="InterPro" id="IPR054567">
    <property type="entry name" value="NNH7"/>
</dbReference>
<evidence type="ECO:0000259" key="1">
    <source>
        <dbReference type="Pfam" id="PF22738"/>
    </source>
</evidence>
<reference evidence="3" key="1">
    <citation type="journal article" date="2019" name="Int. J. Syst. Evol. Microbiol.">
        <title>The Global Catalogue of Microorganisms (GCM) 10K type strain sequencing project: providing services to taxonomists for standard genome sequencing and annotation.</title>
        <authorList>
            <consortium name="The Broad Institute Genomics Platform"/>
            <consortium name="The Broad Institute Genome Sequencing Center for Infectious Disease"/>
            <person name="Wu L."/>
            <person name="Ma J."/>
        </authorList>
    </citation>
    <scope>NUCLEOTIDE SEQUENCE [LARGE SCALE GENOMIC DNA]</scope>
    <source>
        <strain evidence="3">CCUG 42722</strain>
    </source>
</reference>
<dbReference type="Pfam" id="PF22738">
    <property type="entry name" value="NNH7"/>
    <property type="match status" value="1"/>
</dbReference>
<dbReference type="EMBL" id="JBHSFI010000005">
    <property type="protein sequence ID" value="MFC4630120.1"/>
    <property type="molecule type" value="Genomic_DNA"/>
</dbReference>
<keyword evidence="3" id="KW-1185">Reference proteome</keyword>
<name>A0ABV9HKK5_9MICO</name>
<evidence type="ECO:0000313" key="3">
    <source>
        <dbReference type="Proteomes" id="UP001596011"/>
    </source>
</evidence>
<evidence type="ECO:0000313" key="2">
    <source>
        <dbReference type="EMBL" id="MFC4630120.1"/>
    </source>
</evidence>
<dbReference type="Proteomes" id="UP001596011">
    <property type="component" value="Unassembled WGS sequence"/>
</dbReference>
<dbReference type="InterPro" id="IPR027417">
    <property type="entry name" value="P-loop_NTPase"/>
</dbReference>
<accession>A0ABV9HKK5</accession>
<dbReference type="RefSeq" id="WP_377137518.1">
    <property type="nucleotide sequence ID" value="NZ_JBHSFI010000005.1"/>
</dbReference>
<proteinExistence type="predicted"/>